<reference evidence="1 2" key="1">
    <citation type="journal article" date="2020" name="Cell">
        <title>Large-Scale Comparative Analyses of Tick Genomes Elucidate Their Genetic Diversity and Vector Capacities.</title>
        <authorList>
            <consortium name="Tick Genome and Microbiome Consortium (TIGMIC)"/>
            <person name="Jia N."/>
            <person name="Wang J."/>
            <person name="Shi W."/>
            <person name="Du L."/>
            <person name="Sun Y."/>
            <person name="Zhan W."/>
            <person name="Jiang J.F."/>
            <person name="Wang Q."/>
            <person name="Zhang B."/>
            <person name="Ji P."/>
            <person name="Bell-Sakyi L."/>
            <person name="Cui X.M."/>
            <person name="Yuan T.T."/>
            <person name="Jiang B.G."/>
            <person name="Yang W.F."/>
            <person name="Lam T.T."/>
            <person name="Chang Q.C."/>
            <person name="Ding S.J."/>
            <person name="Wang X.J."/>
            <person name="Zhu J.G."/>
            <person name="Ruan X.D."/>
            <person name="Zhao L."/>
            <person name="Wei J.T."/>
            <person name="Ye R.Z."/>
            <person name="Que T.C."/>
            <person name="Du C.H."/>
            <person name="Zhou Y.H."/>
            <person name="Cheng J.X."/>
            <person name="Dai P.F."/>
            <person name="Guo W.B."/>
            <person name="Han X.H."/>
            <person name="Huang E.J."/>
            <person name="Li L.F."/>
            <person name="Wei W."/>
            <person name="Gao Y.C."/>
            <person name="Liu J.Z."/>
            <person name="Shao H.Z."/>
            <person name="Wang X."/>
            <person name="Wang C.C."/>
            <person name="Yang T.C."/>
            <person name="Huo Q.B."/>
            <person name="Li W."/>
            <person name="Chen H.Y."/>
            <person name="Chen S.E."/>
            <person name="Zhou L.G."/>
            <person name="Ni X.B."/>
            <person name="Tian J.H."/>
            <person name="Sheng Y."/>
            <person name="Liu T."/>
            <person name="Pan Y.S."/>
            <person name="Xia L.Y."/>
            <person name="Li J."/>
            <person name="Zhao F."/>
            <person name="Cao W.C."/>
        </authorList>
    </citation>
    <scope>NUCLEOTIDE SEQUENCE [LARGE SCALE GENOMIC DNA]</scope>
    <source>
        <strain evidence="1">Iper-2018</strain>
    </source>
</reference>
<evidence type="ECO:0000313" key="2">
    <source>
        <dbReference type="Proteomes" id="UP000805193"/>
    </source>
</evidence>
<sequence length="459" mass="50583">MVDPTACDVHRWRLVHFPGFLYHSRAVFYTVRKPSRRAHEFLREAPTAFFALLFLSVVACALIFCLINYCSGRQPLNGIQELALAFVSTAMLFSYPIPQRFERVLAGRIVLFCWMVGGFSLATYLQSLLTSSLSSRYGWDADDTIDKLYPKVASGKVLPCVLRGTIMDTLLKSSDKQGIIGAMAAAQQRSPNKNSTVSDTYKGCTDKVVRGSHVFLSADFEECNLAIFGNMVTVGKETIYTLYGRTARFLLTRILGRGSVTSSGDRGRGVRVHVDGSWYVAAEEASHSSASGPTSQPERDDTVDPEEQAELAKQARRAYLPRPAASDERLHTNRVLRRRPPVTRTGPERGNAQGRRLYYACKSEGTGAVRAFFCPDAQAVPTSDTTSAKEFVATTEVPPIRDTVGDRDPSSSSPQWHSRTPGMPPATAHPSLSSPRLTPSPLEKSSLWQYVLPLLLHSP</sequence>
<keyword evidence="2" id="KW-1185">Reference proteome</keyword>
<protein>
    <submittedName>
        <fullName evidence="1">Uncharacterized protein</fullName>
    </submittedName>
</protein>
<organism evidence="1 2">
    <name type="scientific">Ixodes persulcatus</name>
    <name type="common">Taiga tick</name>
    <dbReference type="NCBI Taxonomy" id="34615"/>
    <lineage>
        <taxon>Eukaryota</taxon>
        <taxon>Metazoa</taxon>
        <taxon>Ecdysozoa</taxon>
        <taxon>Arthropoda</taxon>
        <taxon>Chelicerata</taxon>
        <taxon>Arachnida</taxon>
        <taxon>Acari</taxon>
        <taxon>Parasitiformes</taxon>
        <taxon>Ixodida</taxon>
        <taxon>Ixodoidea</taxon>
        <taxon>Ixodidae</taxon>
        <taxon>Ixodinae</taxon>
        <taxon>Ixodes</taxon>
    </lineage>
</organism>
<evidence type="ECO:0000313" key="1">
    <source>
        <dbReference type="EMBL" id="KAG0442812.1"/>
    </source>
</evidence>
<comment type="caution">
    <text evidence="1">The sequence shown here is derived from an EMBL/GenBank/DDBJ whole genome shotgun (WGS) entry which is preliminary data.</text>
</comment>
<accession>A0AC60QT73</accession>
<dbReference type="Proteomes" id="UP000805193">
    <property type="component" value="Unassembled WGS sequence"/>
</dbReference>
<gene>
    <name evidence="1" type="ORF">HPB47_015595</name>
</gene>
<proteinExistence type="predicted"/>
<name>A0AC60QT73_IXOPE</name>
<dbReference type="EMBL" id="JABSTQ010004253">
    <property type="protein sequence ID" value="KAG0442812.1"/>
    <property type="molecule type" value="Genomic_DNA"/>
</dbReference>